<accession>D3FAJ5</accession>
<name>D3FAJ5_CONWI</name>
<organism evidence="1 2">
    <name type="scientific">Conexibacter woesei (strain DSM 14684 / CCUG 47730 / CIP 108061 / JCM 11494 / NBRC 100937 / ID131577)</name>
    <dbReference type="NCBI Taxonomy" id="469383"/>
    <lineage>
        <taxon>Bacteria</taxon>
        <taxon>Bacillati</taxon>
        <taxon>Actinomycetota</taxon>
        <taxon>Thermoleophilia</taxon>
        <taxon>Solirubrobacterales</taxon>
        <taxon>Conexibacteraceae</taxon>
        <taxon>Conexibacter</taxon>
    </lineage>
</organism>
<dbReference type="Proteomes" id="UP000008229">
    <property type="component" value="Chromosome"/>
</dbReference>
<dbReference type="AlphaFoldDB" id="D3FAJ5"/>
<sequence length="156" mass="17384">MLYHFSRAMYRALADGIVAPPASAPGGAAVYHVRVLRACEGTLARMGTDRYYFANPSRALIRELRPYFPLDEQRRMRDVVERYLARADEELTRQFATGYDLAGNRLNCRALTRKGTPCQRFPNPVNGYCPSHQHLAGSGHVATEAEAAAERELVAA</sequence>
<protein>
    <submittedName>
        <fullName evidence="1">Uncharacterized protein</fullName>
    </submittedName>
</protein>
<gene>
    <name evidence="1" type="ordered locus">Cwoe_0831</name>
</gene>
<evidence type="ECO:0000313" key="1">
    <source>
        <dbReference type="EMBL" id="ADB49264.1"/>
    </source>
</evidence>
<keyword evidence="2" id="KW-1185">Reference proteome</keyword>
<evidence type="ECO:0000313" key="2">
    <source>
        <dbReference type="Proteomes" id="UP000008229"/>
    </source>
</evidence>
<reference evidence="1 2" key="1">
    <citation type="journal article" date="2010" name="Stand. Genomic Sci.">
        <title>Complete genome sequence of Conexibacter woesei type strain (ID131577).</title>
        <authorList>
            <person name="Pukall R."/>
            <person name="Lapidus A."/>
            <person name="Glavina Del Rio T."/>
            <person name="Copeland A."/>
            <person name="Tice H."/>
            <person name="Cheng J.-F."/>
            <person name="Lucas S."/>
            <person name="Chen F."/>
            <person name="Nolan M."/>
            <person name="Bruce D."/>
            <person name="Goodwin L."/>
            <person name="Pitluck S."/>
            <person name="Mavromatis K."/>
            <person name="Ivanova N."/>
            <person name="Ovchinnikova G."/>
            <person name="Pati A."/>
            <person name="Chen A."/>
            <person name="Palaniappan K."/>
            <person name="Land M."/>
            <person name="Hauser L."/>
            <person name="Chang Y.-J."/>
            <person name="Jeffries C.D."/>
            <person name="Chain P."/>
            <person name="Meincke L."/>
            <person name="Sims D."/>
            <person name="Brettin T."/>
            <person name="Detter J.C."/>
            <person name="Rohde M."/>
            <person name="Goeker M."/>
            <person name="Bristow J."/>
            <person name="Eisen J.A."/>
            <person name="Markowitz V."/>
            <person name="Kyrpides N.C."/>
            <person name="Klenk H.-P."/>
            <person name="Hugenholtz P."/>
        </authorList>
    </citation>
    <scope>NUCLEOTIDE SEQUENCE [LARGE SCALE GENOMIC DNA]</scope>
    <source>
        <strain evidence="2">DSM 14684 / CIP 108061 / JCM 11494 / NBRC 100937 / ID131577</strain>
    </source>
</reference>
<dbReference type="EMBL" id="CP001854">
    <property type="protein sequence ID" value="ADB49264.1"/>
    <property type="molecule type" value="Genomic_DNA"/>
</dbReference>
<reference evidence="2" key="2">
    <citation type="submission" date="2010-01" db="EMBL/GenBank/DDBJ databases">
        <title>The complete genome of Conexibacter woesei DSM 14684.</title>
        <authorList>
            <consortium name="US DOE Joint Genome Institute (JGI-PGF)"/>
            <person name="Lucas S."/>
            <person name="Copeland A."/>
            <person name="Lapidus A."/>
            <person name="Glavina del Rio T."/>
            <person name="Dalin E."/>
            <person name="Tice H."/>
            <person name="Bruce D."/>
            <person name="Goodwin L."/>
            <person name="Pitluck S."/>
            <person name="Kyrpides N."/>
            <person name="Mavromatis K."/>
            <person name="Ivanova N."/>
            <person name="Mikhailova N."/>
            <person name="Chertkov O."/>
            <person name="Brettin T."/>
            <person name="Detter J.C."/>
            <person name="Han C."/>
            <person name="Larimer F."/>
            <person name="Land M."/>
            <person name="Hauser L."/>
            <person name="Markowitz V."/>
            <person name="Cheng J.-F."/>
            <person name="Hugenholtz P."/>
            <person name="Woyke T."/>
            <person name="Wu D."/>
            <person name="Pukall R."/>
            <person name="Steenblock K."/>
            <person name="Schneider S."/>
            <person name="Klenk H.-P."/>
            <person name="Eisen J.A."/>
        </authorList>
    </citation>
    <scope>NUCLEOTIDE SEQUENCE [LARGE SCALE GENOMIC DNA]</scope>
    <source>
        <strain evidence="2">DSM 14684 / CIP 108061 / JCM 11494 / NBRC 100937 / ID131577</strain>
    </source>
</reference>
<proteinExistence type="predicted"/>
<dbReference type="KEGG" id="cwo:Cwoe_0831"/>
<dbReference type="HOGENOM" id="CLU_1746507_0_0_11"/>